<protein>
    <submittedName>
        <fullName evidence="2">Peptidase S24-like</fullName>
    </submittedName>
</protein>
<reference evidence="3" key="1">
    <citation type="submission" date="2016-10" db="EMBL/GenBank/DDBJ databases">
        <authorList>
            <person name="Varghese N."/>
            <person name="Submissions S."/>
        </authorList>
    </citation>
    <scope>NUCLEOTIDE SEQUENCE [LARGE SCALE GENOMIC DNA]</scope>
    <source>
        <strain evidence="3">DSM 22361</strain>
    </source>
</reference>
<evidence type="ECO:0000313" key="2">
    <source>
        <dbReference type="EMBL" id="SEG73324.1"/>
    </source>
</evidence>
<dbReference type="AlphaFoldDB" id="A0A1H6CK22"/>
<feature type="domain" description="Peptidase S24/S26A/S26B/S26C" evidence="1">
    <location>
        <begin position="25"/>
        <end position="89"/>
    </location>
</feature>
<dbReference type="EMBL" id="FNUT01000016">
    <property type="protein sequence ID" value="SEG73324.1"/>
    <property type="molecule type" value="Genomic_DNA"/>
</dbReference>
<dbReference type="OrthoDB" id="9795228at2"/>
<evidence type="ECO:0000259" key="1">
    <source>
        <dbReference type="Pfam" id="PF00717"/>
    </source>
</evidence>
<dbReference type="CDD" id="cd06462">
    <property type="entry name" value="Peptidase_S24_S26"/>
    <property type="match status" value="1"/>
</dbReference>
<dbReference type="Pfam" id="PF00717">
    <property type="entry name" value="Peptidase_S24"/>
    <property type="match status" value="1"/>
</dbReference>
<dbReference type="Gene3D" id="2.10.109.10">
    <property type="entry name" value="Umud Fragment, subunit A"/>
    <property type="match status" value="1"/>
</dbReference>
<sequence>MVDKPENRIKTMNNTHFFDALFISLNEGKTVKFRVVGKSMVPFLLEGDIVVVKASTADDVSIGRIVLARYKGNYILHRVVGTSREGVRLAGDGNLSLVEELDWEDVGAVVIQAFRGNNEIPCDTTWIRAKGMMWYYARPFRALLAKIKKLSK</sequence>
<accession>A0A1H6CK22</accession>
<gene>
    <name evidence="2" type="ORF">SAMN05421877_11654</name>
</gene>
<evidence type="ECO:0000313" key="3">
    <source>
        <dbReference type="Proteomes" id="UP000236731"/>
    </source>
</evidence>
<keyword evidence="3" id="KW-1185">Reference proteome</keyword>
<proteinExistence type="predicted"/>
<dbReference type="InterPro" id="IPR015927">
    <property type="entry name" value="Peptidase_S24_S26A/B/C"/>
</dbReference>
<dbReference type="InterPro" id="IPR036286">
    <property type="entry name" value="LexA/Signal_pep-like_sf"/>
</dbReference>
<dbReference type="SUPFAM" id="SSF51306">
    <property type="entry name" value="LexA/Signal peptidase"/>
    <property type="match status" value="1"/>
</dbReference>
<dbReference type="Proteomes" id="UP000236731">
    <property type="component" value="Unassembled WGS sequence"/>
</dbReference>
<name>A0A1H6CK22_9SPHI</name>
<dbReference type="RefSeq" id="WP_103907837.1">
    <property type="nucleotide sequence ID" value="NZ_CP049246.1"/>
</dbReference>
<organism evidence="2 3">
    <name type="scientific">Sphingobacterium lactis</name>
    <dbReference type="NCBI Taxonomy" id="797291"/>
    <lineage>
        <taxon>Bacteria</taxon>
        <taxon>Pseudomonadati</taxon>
        <taxon>Bacteroidota</taxon>
        <taxon>Sphingobacteriia</taxon>
        <taxon>Sphingobacteriales</taxon>
        <taxon>Sphingobacteriaceae</taxon>
        <taxon>Sphingobacterium</taxon>
    </lineage>
</organism>